<keyword evidence="1" id="KW-0732">Signal</keyword>
<protein>
    <submittedName>
        <fullName evidence="2">Uncharacterized protein</fullName>
    </submittedName>
</protein>
<dbReference type="AlphaFoldDB" id="A0A2T7UT23"/>
<dbReference type="EMBL" id="QDDR01000003">
    <property type="protein sequence ID" value="PVE47915.1"/>
    <property type="molecule type" value="Genomic_DNA"/>
</dbReference>
<dbReference type="Proteomes" id="UP000244810">
    <property type="component" value="Unassembled WGS sequence"/>
</dbReference>
<sequence>MTYRFSLLLAAALSASPALANPTDSAETSAFYGSARNWMIEALSVNGVFTGCRATIPLQAAGPLLLERSYAGYGDWAMFLPTSQAPSPVYGHQLPARFGVDQQEVPTEVRIYPGGWASMAVDEAMLQQIMDGNILTAELQGEDPRQWILNGSTAALDLAQECYERQGTAWR</sequence>
<organism evidence="2 3">
    <name type="scientific">Pararhodobacter aggregans</name>
    <dbReference type="NCBI Taxonomy" id="404875"/>
    <lineage>
        <taxon>Bacteria</taxon>
        <taxon>Pseudomonadati</taxon>
        <taxon>Pseudomonadota</taxon>
        <taxon>Alphaproteobacteria</taxon>
        <taxon>Rhodobacterales</taxon>
        <taxon>Paracoccaceae</taxon>
        <taxon>Pararhodobacter</taxon>
    </lineage>
</organism>
<accession>A0A2T7UT23</accession>
<evidence type="ECO:0000313" key="3">
    <source>
        <dbReference type="Proteomes" id="UP000244810"/>
    </source>
</evidence>
<gene>
    <name evidence="2" type="ORF">DDE23_07160</name>
</gene>
<evidence type="ECO:0000313" key="2">
    <source>
        <dbReference type="EMBL" id="PVE47915.1"/>
    </source>
</evidence>
<feature type="signal peptide" evidence="1">
    <location>
        <begin position="1"/>
        <end position="20"/>
    </location>
</feature>
<reference evidence="2 3" key="1">
    <citation type="journal article" date="2011" name="Syst. Appl. Microbiol.">
        <title>Defluviimonas denitrificans gen. nov., sp. nov., and Pararhodobacter aggregans gen. nov., sp. nov., non-phototrophic Rhodobacteraceae from the biofilter of a marine aquaculture.</title>
        <authorList>
            <person name="Foesel B.U."/>
            <person name="Drake H.L."/>
            <person name="Schramm A."/>
        </authorList>
    </citation>
    <scope>NUCLEOTIDE SEQUENCE [LARGE SCALE GENOMIC DNA]</scope>
    <source>
        <strain evidence="2 3">D1-19</strain>
    </source>
</reference>
<dbReference type="RefSeq" id="WP_107751288.1">
    <property type="nucleotide sequence ID" value="NZ_QBKF01000004.1"/>
</dbReference>
<name>A0A2T7UT23_9RHOB</name>
<feature type="chain" id="PRO_5015692579" evidence="1">
    <location>
        <begin position="21"/>
        <end position="171"/>
    </location>
</feature>
<keyword evidence="3" id="KW-1185">Reference proteome</keyword>
<comment type="caution">
    <text evidence="2">The sequence shown here is derived from an EMBL/GenBank/DDBJ whole genome shotgun (WGS) entry which is preliminary data.</text>
</comment>
<evidence type="ECO:0000256" key="1">
    <source>
        <dbReference type="SAM" id="SignalP"/>
    </source>
</evidence>
<proteinExistence type="predicted"/>
<dbReference type="OrthoDB" id="7864777at2"/>